<gene>
    <name evidence="1" type="ORF">PsYK624_109200</name>
</gene>
<dbReference type="EMBL" id="BPQB01000042">
    <property type="protein sequence ID" value="GJE94748.1"/>
    <property type="molecule type" value="Genomic_DNA"/>
</dbReference>
<dbReference type="Proteomes" id="UP000703269">
    <property type="component" value="Unassembled WGS sequence"/>
</dbReference>
<evidence type="ECO:0000313" key="1">
    <source>
        <dbReference type="EMBL" id="GJE94748.1"/>
    </source>
</evidence>
<sequence length="214" mass="22390">MANGVTFTNALPSWCDVTVQPGPIASTIFFRLAAHSSVVQPAIVPGTYSTVRFATNAKVVTVDELRIDTGDVISVTDFIPPPQPNGHGAHGAADVPETSVRLVNDTREGAQVRLQAAPAEALPTLVVPPGAVLELLIAKAAKHSFTATVGGRVARIVVKASRDPLVLYLSAIFPSELPAAVQFFLEDAPTRAAPDAAQPLVPPFKAGLPLESYV</sequence>
<dbReference type="AlphaFoldDB" id="A0A9P3GGZ5"/>
<evidence type="ECO:0000313" key="2">
    <source>
        <dbReference type="Proteomes" id="UP000703269"/>
    </source>
</evidence>
<proteinExistence type="predicted"/>
<reference evidence="1 2" key="1">
    <citation type="submission" date="2021-08" db="EMBL/GenBank/DDBJ databases">
        <title>Draft Genome Sequence of Phanerochaete sordida strain YK-624.</title>
        <authorList>
            <person name="Mori T."/>
            <person name="Dohra H."/>
            <person name="Suzuki T."/>
            <person name="Kawagishi H."/>
            <person name="Hirai H."/>
        </authorList>
    </citation>
    <scope>NUCLEOTIDE SEQUENCE [LARGE SCALE GENOMIC DNA]</scope>
    <source>
        <strain evidence="1 2">YK-624</strain>
    </source>
</reference>
<organism evidence="1 2">
    <name type="scientific">Phanerochaete sordida</name>
    <dbReference type="NCBI Taxonomy" id="48140"/>
    <lineage>
        <taxon>Eukaryota</taxon>
        <taxon>Fungi</taxon>
        <taxon>Dikarya</taxon>
        <taxon>Basidiomycota</taxon>
        <taxon>Agaricomycotina</taxon>
        <taxon>Agaricomycetes</taxon>
        <taxon>Polyporales</taxon>
        <taxon>Phanerochaetaceae</taxon>
        <taxon>Phanerochaete</taxon>
    </lineage>
</organism>
<name>A0A9P3GGZ5_9APHY</name>
<comment type="caution">
    <text evidence="1">The sequence shown here is derived from an EMBL/GenBank/DDBJ whole genome shotgun (WGS) entry which is preliminary data.</text>
</comment>
<keyword evidence="2" id="KW-1185">Reference proteome</keyword>
<accession>A0A9P3GGZ5</accession>
<protein>
    <submittedName>
        <fullName evidence="1">Uncharacterized protein</fullName>
    </submittedName>
</protein>